<evidence type="ECO:0000256" key="5">
    <source>
        <dbReference type="ARBA" id="ARBA00022949"/>
    </source>
</evidence>
<sequence length="323" mass="33136">MGIYKPPFLPFSAPPPISRLPTVLLALVSLLAGASSASIYDLIYKGCANQQFPGAGAGGAQQTLASLSSTIISQSAASKFYKTTTSSASSGQPIFGLFQCRGDLSSSDCTSCVSKAVTMWDSLCGATVAARVQLSGCYALYEIAGFPQVSGTQMLYKTCGSGGGGGQGFEEKRDTVLSSLENGVTGGGGFFATSYQSVYAMAQCEGDLSSPDCGECVQQAVQKSQVECGGSSSGQVYLDKCYISYSYYPNGVPHGGSNGVGGGGGAAEEVEVAEWELLFLVTVNLGQQTGKTVAIVVGGAAALGFLVICLLFARNLLKKKDGE</sequence>
<feature type="domain" description="Gnk2-homologous" evidence="11">
    <location>
        <begin position="151"/>
        <end position="250"/>
    </location>
</feature>
<dbReference type="CDD" id="cd23509">
    <property type="entry name" value="Gnk2-like"/>
    <property type="match status" value="2"/>
</dbReference>
<reference evidence="12 13" key="1">
    <citation type="journal article" date="2022" name="Nat. Plants">
        <title>Genomes of leafy and leafless Platanthera orchids illuminate the evolution of mycoheterotrophy.</title>
        <authorList>
            <person name="Li M.H."/>
            <person name="Liu K.W."/>
            <person name="Li Z."/>
            <person name="Lu H.C."/>
            <person name="Ye Q.L."/>
            <person name="Zhang D."/>
            <person name="Wang J.Y."/>
            <person name="Li Y.F."/>
            <person name="Zhong Z.M."/>
            <person name="Liu X."/>
            <person name="Yu X."/>
            <person name="Liu D.K."/>
            <person name="Tu X.D."/>
            <person name="Liu B."/>
            <person name="Hao Y."/>
            <person name="Liao X.Y."/>
            <person name="Jiang Y.T."/>
            <person name="Sun W.H."/>
            <person name="Chen J."/>
            <person name="Chen Y.Q."/>
            <person name="Ai Y."/>
            <person name="Zhai J.W."/>
            <person name="Wu S.S."/>
            <person name="Zhou Z."/>
            <person name="Hsiao Y.Y."/>
            <person name="Wu W.L."/>
            <person name="Chen Y.Y."/>
            <person name="Lin Y.F."/>
            <person name="Hsu J.L."/>
            <person name="Li C.Y."/>
            <person name="Wang Z.W."/>
            <person name="Zhao X."/>
            <person name="Zhong W.Y."/>
            <person name="Ma X.K."/>
            <person name="Ma L."/>
            <person name="Huang J."/>
            <person name="Chen G.Z."/>
            <person name="Huang M.Z."/>
            <person name="Huang L."/>
            <person name="Peng D.H."/>
            <person name="Luo Y.B."/>
            <person name="Zou S.Q."/>
            <person name="Chen S.P."/>
            <person name="Lan S."/>
            <person name="Tsai W.C."/>
            <person name="Van de Peer Y."/>
            <person name="Liu Z.J."/>
        </authorList>
    </citation>
    <scope>NUCLEOTIDE SEQUENCE [LARGE SCALE GENOMIC DNA]</scope>
    <source>
        <strain evidence="12">Lor288</strain>
    </source>
</reference>
<accession>A0ABR2LRV1</accession>
<dbReference type="InterPro" id="IPR002902">
    <property type="entry name" value="GNK2"/>
</dbReference>
<protein>
    <submittedName>
        <fullName evidence="12">Cysteine-rich repeat secretory protein 3</fullName>
    </submittedName>
</protein>
<keyword evidence="5" id="KW-0965">Cell junction</keyword>
<evidence type="ECO:0000256" key="4">
    <source>
        <dbReference type="ARBA" id="ARBA00022737"/>
    </source>
</evidence>
<dbReference type="Gene3D" id="3.30.430.20">
    <property type="entry name" value="Gnk2 domain, C-X8-C-X2-C motif"/>
    <property type="match status" value="2"/>
</dbReference>
<evidence type="ECO:0000256" key="1">
    <source>
        <dbReference type="ARBA" id="ARBA00004251"/>
    </source>
</evidence>
<dbReference type="PROSITE" id="PS51473">
    <property type="entry name" value="GNK2"/>
    <property type="match status" value="2"/>
</dbReference>
<keyword evidence="9" id="KW-0472">Membrane</keyword>
<evidence type="ECO:0000256" key="10">
    <source>
        <dbReference type="SAM" id="SignalP"/>
    </source>
</evidence>
<proteinExistence type="inferred from homology"/>
<dbReference type="InterPro" id="IPR051378">
    <property type="entry name" value="Cell2Cell_Antifungal"/>
</dbReference>
<evidence type="ECO:0000256" key="9">
    <source>
        <dbReference type="SAM" id="Phobius"/>
    </source>
</evidence>
<feature type="domain" description="Gnk2-homologous" evidence="11">
    <location>
        <begin position="40"/>
        <end position="146"/>
    </location>
</feature>
<dbReference type="Proteomes" id="UP001412067">
    <property type="component" value="Unassembled WGS sequence"/>
</dbReference>
<name>A0ABR2LRV1_9ASPA</name>
<dbReference type="EMBL" id="JBBWWR010000016">
    <property type="protein sequence ID" value="KAK8947932.1"/>
    <property type="molecule type" value="Genomic_DNA"/>
</dbReference>
<keyword evidence="2" id="KW-0945">Host-virus interaction</keyword>
<comment type="similarity">
    <text evidence="8">Belongs to the cysteine-rich repeat secretory protein family. Plasmodesmata-located proteins (PDLD) subfamily.</text>
</comment>
<evidence type="ECO:0000256" key="2">
    <source>
        <dbReference type="ARBA" id="ARBA00022581"/>
    </source>
</evidence>
<feature type="transmembrane region" description="Helical" evidence="9">
    <location>
        <begin position="293"/>
        <end position="313"/>
    </location>
</feature>
<evidence type="ECO:0000313" key="13">
    <source>
        <dbReference type="Proteomes" id="UP001412067"/>
    </source>
</evidence>
<keyword evidence="9" id="KW-0812">Transmembrane</keyword>
<feature type="chain" id="PRO_5046345237" evidence="10">
    <location>
        <begin position="37"/>
        <end position="323"/>
    </location>
</feature>
<comment type="caution">
    <text evidence="12">The sequence shown here is derived from an EMBL/GenBank/DDBJ whole genome shotgun (WGS) entry which is preliminary data.</text>
</comment>
<feature type="signal peptide" evidence="10">
    <location>
        <begin position="1"/>
        <end position="36"/>
    </location>
</feature>
<keyword evidence="9" id="KW-1133">Transmembrane helix</keyword>
<dbReference type="Pfam" id="PF01657">
    <property type="entry name" value="Stress-antifung"/>
    <property type="match status" value="2"/>
</dbReference>
<dbReference type="InterPro" id="IPR038408">
    <property type="entry name" value="GNK2_sf"/>
</dbReference>
<evidence type="ECO:0000259" key="11">
    <source>
        <dbReference type="PROSITE" id="PS51473"/>
    </source>
</evidence>
<evidence type="ECO:0000256" key="8">
    <source>
        <dbReference type="ARBA" id="ARBA00038393"/>
    </source>
</evidence>
<keyword evidence="6" id="KW-1015">Disulfide bond</keyword>
<evidence type="ECO:0000256" key="7">
    <source>
        <dbReference type="ARBA" id="ARBA00024184"/>
    </source>
</evidence>
<organism evidence="12 13">
    <name type="scientific">Platanthera guangdongensis</name>
    <dbReference type="NCBI Taxonomy" id="2320717"/>
    <lineage>
        <taxon>Eukaryota</taxon>
        <taxon>Viridiplantae</taxon>
        <taxon>Streptophyta</taxon>
        <taxon>Embryophyta</taxon>
        <taxon>Tracheophyta</taxon>
        <taxon>Spermatophyta</taxon>
        <taxon>Magnoliopsida</taxon>
        <taxon>Liliopsida</taxon>
        <taxon>Asparagales</taxon>
        <taxon>Orchidaceae</taxon>
        <taxon>Orchidoideae</taxon>
        <taxon>Orchideae</taxon>
        <taxon>Orchidinae</taxon>
        <taxon>Platanthera</taxon>
    </lineage>
</organism>
<comment type="subcellular location">
    <subcellularLocation>
        <location evidence="7">Cell junction</location>
        <location evidence="7">Plasmodesma</location>
    </subcellularLocation>
    <subcellularLocation>
        <location evidence="1">Cell membrane</location>
        <topology evidence="1">Single-pass type I membrane protein</topology>
    </subcellularLocation>
</comment>
<evidence type="ECO:0000256" key="6">
    <source>
        <dbReference type="ARBA" id="ARBA00023157"/>
    </source>
</evidence>
<evidence type="ECO:0000313" key="12">
    <source>
        <dbReference type="EMBL" id="KAK8947932.1"/>
    </source>
</evidence>
<evidence type="ECO:0000256" key="3">
    <source>
        <dbReference type="ARBA" id="ARBA00022729"/>
    </source>
</evidence>
<dbReference type="PANTHER" id="PTHR32080">
    <property type="entry name" value="ANTIFUNGAL PROTEIN GINKBILOBIN-2-LIKE"/>
    <property type="match status" value="1"/>
</dbReference>
<gene>
    <name evidence="12" type="primary">CRRSP3</name>
    <name evidence="12" type="ORF">KSP40_PGU016764</name>
</gene>
<keyword evidence="13" id="KW-1185">Reference proteome</keyword>
<keyword evidence="4" id="KW-0677">Repeat</keyword>
<dbReference type="PANTHER" id="PTHR32080:SF24">
    <property type="entry name" value="PLASMODESMATA-LOCATED PROTEIN 2"/>
    <property type="match status" value="1"/>
</dbReference>
<keyword evidence="3 10" id="KW-0732">Signal</keyword>